<dbReference type="InterPro" id="IPR039379">
    <property type="entry name" value="Protoglobin_sensor_dom"/>
</dbReference>
<dbReference type="CDD" id="cd01068">
    <property type="entry name" value="globin_sensor"/>
    <property type="match status" value="1"/>
</dbReference>
<feature type="domain" description="HAMP" evidence="5">
    <location>
        <begin position="197"/>
        <end position="249"/>
    </location>
</feature>
<comment type="similarity">
    <text evidence="2">Belongs to the methyl-accepting chemotaxis (MCP) protein family.</text>
</comment>
<reference evidence="6" key="2">
    <citation type="submission" date="2023-01" db="EMBL/GenBank/DDBJ databases">
        <title>Draft genome sequence of Devosia yakushimensis strain NBRC 103855.</title>
        <authorList>
            <person name="Sun Q."/>
            <person name="Mori K."/>
        </authorList>
    </citation>
    <scope>NUCLEOTIDE SEQUENCE</scope>
    <source>
        <strain evidence="6">NBRC 103855</strain>
    </source>
</reference>
<dbReference type="InterPro" id="IPR012292">
    <property type="entry name" value="Globin/Proto"/>
</dbReference>
<keyword evidence="1" id="KW-0145">Chemotaxis</keyword>
<dbReference type="Gene3D" id="1.10.287.950">
    <property type="entry name" value="Methyl-accepting chemotaxis protein"/>
    <property type="match status" value="1"/>
</dbReference>
<dbReference type="SMART" id="SM00283">
    <property type="entry name" value="MA"/>
    <property type="match status" value="1"/>
</dbReference>
<dbReference type="SMART" id="SM00304">
    <property type="entry name" value="HAMP"/>
    <property type="match status" value="1"/>
</dbReference>
<dbReference type="InterPro" id="IPR051310">
    <property type="entry name" value="MCP_chemotaxis"/>
</dbReference>
<proteinExistence type="inferred from homology"/>
<evidence type="ECO:0000256" key="2">
    <source>
        <dbReference type="ARBA" id="ARBA00029447"/>
    </source>
</evidence>
<dbReference type="PROSITE" id="PS50111">
    <property type="entry name" value="CHEMOTAXIS_TRANSDUC_2"/>
    <property type="match status" value="1"/>
</dbReference>
<feature type="domain" description="Methyl-accepting transducer" evidence="4">
    <location>
        <begin position="254"/>
        <end position="483"/>
    </location>
</feature>
<organism evidence="6 7">
    <name type="scientific">Devosia yakushimensis</name>
    <dbReference type="NCBI Taxonomy" id="470028"/>
    <lineage>
        <taxon>Bacteria</taxon>
        <taxon>Pseudomonadati</taxon>
        <taxon>Pseudomonadota</taxon>
        <taxon>Alphaproteobacteria</taxon>
        <taxon>Hyphomicrobiales</taxon>
        <taxon>Devosiaceae</taxon>
        <taxon>Devosia</taxon>
    </lineage>
</organism>
<dbReference type="PANTHER" id="PTHR43531">
    <property type="entry name" value="PROTEIN ICFG"/>
    <property type="match status" value="1"/>
</dbReference>
<dbReference type="SUPFAM" id="SSF58104">
    <property type="entry name" value="Methyl-accepting chemotaxis protein (MCP) signaling domain"/>
    <property type="match status" value="1"/>
</dbReference>
<dbReference type="InterPro" id="IPR004090">
    <property type="entry name" value="Chemotax_Me-accpt_rcpt"/>
</dbReference>
<dbReference type="InterPro" id="IPR004089">
    <property type="entry name" value="MCPsignal_dom"/>
</dbReference>
<dbReference type="Proteomes" id="UP001161406">
    <property type="component" value="Unassembled WGS sequence"/>
</dbReference>
<evidence type="ECO:0000313" key="6">
    <source>
        <dbReference type="EMBL" id="GLQ11657.1"/>
    </source>
</evidence>
<evidence type="ECO:0000259" key="5">
    <source>
        <dbReference type="PROSITE" id="PS50885"/>
    </source>
</evidence>
<sequence length="514" mass="54434">MPAPISSTDALQSRLDFIGLDEAARQRLSSVQHHIDTHLPLALDKFYAKIAKVPAVAKFFDGKPQMDRAQSKQVGHWKAIAAGQFDDTYYEASTRVGLRHAQIGLEPRWHIGGYGIIVETLVRGLIHDVMVEALAPRPGRFGKKAPSPEEVLAEADAMAGALADVLKSMLLDIDIGVSAYFEKLTAEAKAADEDAKAKINRAVTLTGEVLRDMAEGDLTSRITADFEPEFAQIKHDTNAVAERLTGIVSQLQQTSRSLKTATGEILSGANDLSDRTTKQAATIEQTAAAVEQLSTAVVDNAKRAATASDKAQALAQSATEGGAVMVEANSAMAAIETSSDKISKITGMIDDIAFQTNLLALNASVEAARAGDAGKGFAVVAVEVRRLAQSAAGASAEIKALVEASAGEVRNGSRLVGQAAETLLDILAGAQESAVLIDTIAQANKEQSAALEEVTVAVRQMDEMTQHNAALVEETNAAIEQTEGQAGELDHIVDVFRIARNISAQPIMRPRLAS</sequence>
<dbReference type="EMBL" id="BSNG01000002">
    <property type="protein sequence ID" value="GLQ11657.1"/>
    <property type="molecule type" value="Genomic_DNA"/>
</dbReference>
<protein>
    <submittedName>
        <fullName evidence="6">Methyl-accepting chemotaxis protein</fullName>
    </submittedName>
</protein>
<dbReference type="CDD" id="cd11386">
    <property type="entry name" value="MCP_signal"/>
    <property type="match status" value="1"/>
</dbReference>
<dbReference type="PROSITE" id="PS50885">
    <property type="entry name" value="HAMP"/>
    <property type="match status" value="1"/>
</dbReference>
<evidence type="ECO:0000313" key="7">
    <source>
        <dbReference type="Proteomes" id="UP001161406"/>
    </source>
</evidence>
<keyword evidence="3" id="KW-0807">Transducer</keyword>
<dbReference type="SUPFAM" id="SSF46458">
    <property type="entry name" value="Globin-like"/>
    <property type="match status" value="1"/>
</dbReference>
<evidence type="ECO:0000256" key="3">
    <source>
        <dbReference type="PROSITE-ProRule" id="PRU00284"/>
    </source>
</evidence>
<accession>A0ABQ5UHW7</accession>
<comment type="caution">
    <text evidence="6">The sequence shown here is derived from an EMBL/GenBank/DDBJ whole genome shotgun (WGS) entry which is preliminary data.</text>
</comment>
<gene>
    <name evidence="6" type="ORF">GCM10007913_35890</name>
</gene>
<dbReference type="Pfam" id="PF00015">
    <property type="entry name" value="MCPsignal"/>
    <property type="match status" value="1"/>
</dbReference>
<evidence type="ECO:0000259" key="4">
    <source>
        <dbReference type="PROSITE" id="PS50111"/>
    </source>
</evidence>
<evidence type="ECO:0000256" key="1">
    <source>
        <dbReference type="ARBA" id="ARBA00022500"/>
    </source>
</evidence>
<dbReference type="InterPro" id="IPR009050">
    <property type="entry name" value="Globin-like_sf"/>
</dbReference>
<dbReference type="RefSeq" id="WP_284393185.1">
    <property type="nucleotide sequence ID" value="NZ_BSNG01000002.1"/>
</dbReference>
<keyword evidence="7" id="KW-1185">Reference proteome</keyword>
<dbReference type="Pfam" id="PF11563">
    <property type="entry name" value="Protoglobin"/>
    <property type="match status" value="1"/>
</dbReference>
<name>A0ABQ5UHW7_9HYPH</name>
<dbReference type="PRINTS" id="PR00260">
    <property type="entry name" value="CHEMTRNSDUCR"/>
</dbReference>
<dbReference type="Gene3D" id="1.10.490.10">
    <property type="entry name" value="Globins"/>
    <property type="match status" value="1"/>
</dbReference>
<reference evidence="6" key="1">
    <citation type="journal article" date="2014" name="Int. J. Syst. Evol. Microbiol.">
        <title>Complete genome of a new Firmicutes species belonging to the dominant human colonic microbiota ('Ruminococcus bicirculans') reveals two chromosomes and a selective capacity to utilize plant glucans.</title>
        <authorList>
            <consortium name="NISC Comparative Sequencing Program"/>
            <person name="Wegmann U."/>
            <person name="Louis P."/>
            <person name="Goesmann A."/>
            <person name="Henrissat B."/>
            <person name="Duncan S.H."/>
            <person name="Flint H.J."/>
        </authorList>
    </citation>
    <scope>NUCLEOTIDE SEQUENCE</scope>
    <source>
        <strain evidence="6">NBRC 103855</strain>
    </source>
</reference>
<dbReference type="PANTHER" id="PTHR43531:SF11">
    <property type="entry name" value="METHYL-ACCEPTING CHEMOTAXIS PROTEIN 3"/>
    <property type="match status" value="1"/>
</dbReference>
<dbReference type="InterPro" id="IPR003660">
    <property type="entry name" value="HAMP_dom"/>
</dbReference>
<dbReference type="InterPro" id="IPR044398">
    <property type="entry name" value="Globin-sensor_dom"/>
</dbReference>